<dbReference type="GO" id="GO:1990115">
    <property type="term" value="P:RNA polymerase III assembly"/>
    <property type="evidence" value="ECO:0007669"/>
    <property type="project" value="TreeGrafter"/>
</dbReference>
<dbReference type="FunFam" id="1.10.287.370:FF:000004">
    <property type="entry name" value="Probable prefoldin subunit 5"/>
    <property type="match status" value="1"/>
</dbReference>
<dbReference type="OMA" id="QAKFKAC"/>
<dbReference type="InterPro" id="IPR009053">
    <property type="entry name" value="Prefoldin"/>
</dbReference>
<dbReference type="OrthoDB" id="10267474at2759"/>
<dbReference type="NCBIfam" id="TIGR00293">
    <property type="entry name" value="prefoldin subunit alpha"/>
    <property type="match status" value="1"/>
</dbReference>
<dbReference type="PANTHER" id="PTHR12674">
    <property type="entry name" value="PREFOLDIN SUBUNIT 5"/>
    <property type="match status" value="1"/>
</dbReference>
<dbReference type="CDD" id="cd23157">
    <property type="entry name" value="Prefoldin_5"/>
    <property type="match status" value="1"/>
</dbReference>
<accession>A0A914BMW9</accession>
<evidence type="ECO:0000313" key="4">
    <source>
        <dbReference type="Proteomes" id="UP000887568"/>
    </source>
</evidence>
<proteinExistence type="inferred from homology"/>
<dbReference type="SUPFAM" id="SSF46579">
    <property type="entry name" value="Prefoldin"/>
    <property type="match status" value="1"/>
</dbReference>
<keyword evidence="4" id="KW-1185">Reference proteome</keyword>
<name>A0A914BMW9_PATMI</name>
<dbReference type="InterPro" id="IPR004127">
    <property type="entry name" value="Prefoldin_subunit_alpha"/>
</dbReference>
<evidence type="ECO:0008006" key="5">
    <source>
        <dbReference type="Google" id="ProtNLM"/>
    </source>
</evidence>
<dbReference type="GO" id="GO:0016272">
    <property type="term" value="C:prefoldin complex"/>
    <property type="evidence" value="ECO:0007669"/>
    <property type="project" value="InterPro"/>
</dbReference>
<organism evidence="3 4">
    <name type="scientific">Patiria miniata</name>
    <name type="common">Bat star</name>
    <name type="synonym">Asterina miniata</name>
    <dbReference type="NCBI Taxonomy" id="46514"/>
    <lineage>
        <taxon>Eukaryota</taxon>
        <taxon>Metazoa</taxon>
        <taxon>Echinodermata</taxon>
        <taxon>Eleutherozoa</taxon>
        <taxon>Asterozoa</taxon>
        <taxon>Asteroidea</taxon>
        <taxon>Valvatacea</taxon>
        <taxon>Valvatida</taxon>
        <taxon>Asterinidae</taxon>
        <taxon>Patiria</taxon>
    </lineage>
</organism>
<evidence type="ECO:0000256" key="2">
    <source>
        <dbReference type="ARBA" id="ARBA00023186"/>
    </source>
</evidence>
<dbReference type="CTD" id="5204"/>
<dbReference type="GO" id="GO:0051082">
    <property type="term" value="F:unfolded protein binding"/>
    <property type="evidence" value="ECO:0007669"/>
    <property type="project" value="InterPro"/>
</dbReference>
<dbReference type="AlphaFoldDB" id="A0A914BMW9"/>
<dbReference type="RefSeq" id="XP_038077638.1">
    <property type="nucleotide sequence ID" value="XM_038221710.1"/>
</dbReference>
<dbReference type="GeneID" id="119745390"/>
<dbReference type="Pfam" id="PF02996">
    <property type="entry name" value="Prefoldin"/>
    <property type="match status" value="1"/>
</dbReference>
<dbReference type="GO" id="GO:0006457">
    <property type="term" value="P:protein folding"/>
    <property type="evidence" value="ECO:0007669"/>
    <property type="project" value="InterPro"/>
</dbReference>
<dbReference type="EnsemblMetazoa" id="XM_038221710.1">
    <property type="protein sequence ID" value="XP_038077638.1"/>
    <property type="gene ID" value="LOC119745390"/>
</dbReference>
<dbReference type="GO" id="GO:1990114">
    <property type="term" value="P:RNA polymerase II core complex assembly"/>
    <property type="evidence" value="ECO:0007669"/>
    <property type="project" value="TreeGrafter"/>
</dbReference>
<dbReference type="Proteomes" id="UP000887568">
    <property type="component" value="Unplaced"/>
</dbReference>
<dbReference type="PANTHER" id="PTHR12674:SF2">
    <property type="entry name" value="PREFOLDIN SUBUNIT 5"/>
    <property type="match status" value="1"/>
</dbReference>
<dbReference type="GO" id="GO:0005737">
    <property type="term" value="C:cytoplasm"/>
    <property type="evidence" value="ECO:0007669"/>
    <property type="project" value="TreeGrafter"/>
</dbReference>
<protein>
    <recommendedName>
        <fullName evidence="5">Prefoldin subunit 5</fullName>
    </recommendedName>
</protein>
<comment type="similarity">
    <text evidence="1">Belongs to the prefoldin subunit alpha family.</text>
</comment>
<reference evidence="3" key="1">
    <citation type="submission" date="2022-11" db="UniProtKB">
        <authorList>
            <consortium name="EnsemblMetazoa"/>
        </authorList>
    </citation>
    <scope>IDENTIFICATION</scope>
</reference>
<dbReference type="GO" id="GO:1990113">
    <property type="term" value="P:RNA polymerase I assembly"/>
    <property type="evidence" value="ECO:0007669"/>
    <property type="project" value="TreeGrafter"/>
</dbReference>
<keyword evidence="2" id="KW-0143">Chaperone</keyword>
<dbReference type="InterPro" id="IPR011599">
    <property type="entry name" value="PFD_alpha_archaea"/>
</dbReference>
<dbReference type="Gene3D" id="1.10.287.370">
    <property type="match status" value="1"/>
</dbReference>
<sequence>MKLKFFDKMAGGSGEPQAIDLMQLALPQLNMLKEEIEQEVEVLQGSLQQLKIAQGRFIESTDSLNKFKKPESEGKEILVPLTSSLYVPGKLKDINNVLIDIGTGFYIEKTLPQAQGYFKRKVDFVTKQMERVQPVLIEKSKMRQVVTEVMNMKIQAQMSATQGQGVKS</sequence>
<evidence type="ECO:0000313" key="3">
    <source>
        <dbReference type="EnsemblMetazoa" id="XP_038077638.1"/>
    </source>
</evidence>
<evidence type="ECO:0000256" key="1">
    <source>
        <dbReference type="ARBA" id="ARBA00010048"/>
    </source>
</evidence>